<dbReference type="InterPro" id="IPR023095">
    <property type="entry name" value="Ade_MeTrfase_dom_2"/>
</dbReference>
<evidence type="ECO:0000256" key="6">
    <source>
        <dbReference type="ARBA" id="ARBA00047942"/>
    </source>
</evidence>
<dbReference type="PANTHER" id="PTHR30481">
    <property type="entry name" value="DNA ADENINE METHYLASE"/>
    <property type="match status" value="1"/>
</dbReference>
<evidence type="ECO:0000313" key="8">
    <source>
        <dbReference type="Proteomes" id="UP000316714"/>
    </source>
</evidence>
<dbReference type="InterPro" id="IPR029063">
    <property type="entry name" value="SAM-dependent_MTases_sf"/>
</dbReference>
<gene>
    <name evidence="7" type="primary">dpnM</name>
    <name evidence="7" type="ORF">KOR34_45390</name>
</gene>
<keyword evidence="5" id="KW-0949">S-adenosyl-L-methionine</keyword>
<comment type="caution">
    <text evidence="7">The sequence shown here is derived from an EMBL/GenBank/DDBJ whole genome shotgun (WGS) entry which is preliminary data.</text>
</comment>
<dbReference type="GO" id="GO:0043565">
    <property type="term" value="F:sequence-specific DNA binding"/>
    <property type="evidence" value="ECO:0007669"/>
    <property type="project" value="TreeGrafter"/>
</dbReference>
<sequence length="297" mass="33757">MSTIKTQPVKWHGGKSYLASFLHSLAPPSHLESPEGYTHRHIAFAGGLGEFWNWAPTEGIAESVNDRNGELINFYRVLRDPLMFGRFRLLVDLTPLAEDEFRAAENVNHGLQKPNARQLDADDPVERAAAFFVRYRQSRQGLGRDYTTPTKRLRRGMNEQVSAWLSAVDGLAECHERLRPVEVRSCDFRRYLTQLDQPRALFYLDPPYLASTRSSVGEYGANEMTDDDHRELLQLLAGLSGRFMLSGYHSTLYDDWAAAHGFACHERQIDNKASSAKVKAQRVECVWTNYPATEGKH</sequence>
<comment type="similarity">
    <text evidence="1">Belongs to the N(4)/N(6)-methyltransferase family.</text>
</comment>
<dbReference type="OrthoDB" id="9805629at2"/>
<keyword evidence="3 7" id="KW-0489">Methyltransferase</keyword>
<dbReference type="AlphaFoldDB" id="A0A5C5UZR9"/>
<evidence type="ECO:0000256" key="5">
    <source>
        <dbReference type="ARBA" id="ARBA00022691"/>
    </source>
</evidence>
<proteinExistence type="inferred from homology"/>
<keyword evidence="8" id="KW-1185">Reference proteome</keyword>
<dbReference type="GO" id="GO:0009007">
    <property type="term" value="F:site-specific DNA-methyltransferase (adenine-specific) activity"/>
    <property type="evidence" value="ECO:0007669"/>
    <property type="project" value="UniProtKB-EC"/>
</dbReference>
<dbReference type="Proteomes" id="UP000316714">
    <property type="component" value="Unassembled WGS sequence"/>
</dbReference>
<reference evidence="7 8" key="1">
    <citation type="submission" date="2019-02" db="EMBL/GenBank/DDBJ databases">
        <title>Deep-cultivation of Planctomycetes and their phenomic and genomic characterization uncovers novel biology.</title>
        <authorList>
            <person name="Wiegand S."/>
            <person name="Jogler M."/>
            <person name="Boedeker C."/>
            <person name="Pinto D."/>
            <person name="Vollmers J."/>
            <person name="Rivas-Marin E."/>
            <person name="Kohn T."/>
            <person name="Peeters S.H."/>
            <person name="Heuer A."/>
            <person name="Rast P."/>
            <person name="Oberbeckmann S."/>
            <person name="Bunk B."/>
            <person name="Jeske O."/>
            <person name="Meyerdierks A."/>
            <person name="Storesund J.E."/>
            <person name="Kallscheuer N."/>
            <person name="Luecker S."/>
            <person name="Lage O.M."/>
            <person name="Pohl T."/>
            <person name="Merkel B.J."/>
            <person name="Hornburger P."/>
            <person name="Mueller R.-W."/>
            <person name="Bruemmer F."/>
            <person name="Labrenz M."/>
            <person name="Spormann A.M."/>
            <person name="Op Den Camp H."/>
            <person name="Overmann J."/>
            <person name="Amann R."/>
            <person name="Jetten M.S.M."/>
            <person name="Mascher T."/>
            <person name="Medema M.H."/>
            <person name="Devos D.P."/>
            <person name="Kaster A.-K."/>
            <person name="Ovreas L."/>
            <person name="Rohde M."/>
            <person name="Galperin M.Y."/>
            <person name="Jogler C."/>
        </authorList>
    </citation>
    <scope>NUCLEOTIDE SEQUENCE [LARGE SCALE GENOMIC DNA]</scope>
    <source>
        <strain evidence="7 8">KOR34</strain>
    </source>
</reference>
<name>A0A5C5UZR9_9BACT</name>
<dbReference type="PANTHER" id="PTHR30481:SF4">
    <property type="entry name" value="SITE-SPECIFIC DNA-METHYLTRANSFERASE (ADENINE-SPECIFIC)"/>
    <property type="match status" value="1"/>
</dbReference>
<evidence type="ECO:0000256" key="4">
    <source>
        <dbReference type="ARBA" id="ARBA00022679"/>
    </source>
</evidence>
<organism evidence="7 8">
    <name type="scientific">Posidoniimonas corsicana</name>
    <dbReference type="NCBI Taxonomy" id="1938618"/>
    <lineage>
        <taxon>Bacteria</taxon>
        <taxon>Pseudomonadati</taxon>
        <taxon>Planctomycetota</taxon>
        <taxon>Planctomycetia</taxon>
        <taxon>Pirellulales</taxon>
        <taxon>Lacipirellulaceae</taxon>
        <taxon>Posidoniimonas</taxon>
    </lineage>
</organism>
<dbReference type="Gene3D" id="1.10.1020.10">
    <property type="entry name" value="Adenine-specific Methyltransferase, Domain 2"/>
    <property type="match status" value="1"/>
</dbReference>
<dbReference type="EMBL" id="SIHJ01000004">
    <property type="protein sequence ID" value="TWT31163.1"/>
    <property type="molecule type" value="Genomic_DNA"/>
</dbReference>
<evidence type="ECO:0000256" key="2">
    <source>
        <dbReference type="ARBA" id="ARBA00011900"/>
    </source>
</evidence>
<comment type="catalytic activity">
    <reaction evidence="6">
        <text>a 2'-deoxyadenosine in DNA + S-adenosyl-L-methionine = an N(6)-methyl-2'-deoxyadenosine in DNA + S-adenosyl-L-homocysteine + H(+)</text>
        <dbReference type="Rhea" id="RHEA:15197"/>
        <dbReference type="Rhea" id="RHEA-COMP:12418"/>
        <dbReference type="Rhea" id="RHEA-COMP:12419"/>
        <dbReference type="ChEBI" id="CHEBI:15378"/>
        <dbReference type="ChEBI" id="CHEBI:57856"/>
        <dbReference type="ChEBI" id="CHEBI:59789"/>
        <dbReference type="ChEBI" id="CHEBI:90615"/>
        <dbReference type="ChEBI" id="CHEBI:90616"/>
        <dbReference type="EC" id="2.1.1.72"/>
    </reaction>
</comment>
<evidence type="ECO:0000313" key="7">
    <source>
        <dbReference type="EMBL" id="TWT31163.1"/>
    </source>
</evidence>
<dbReference type="GO" id="GO:0032259">
    <property type="term" value="P:methylation"/>
    <property type="evidence" value="ECO:0007669"/>
    <property type="project" value="UniProtKB-KW"/>
</dbReference>
<evidence type="ECO:0000256" key="1">
    <source>
        <dbReference type="ARBA" id="ARBA00006594"/>
    </source>
</evidence>
<dbReference type="InterPro" id="IPR012327">
    <property type="entry name" value="MeTrfase_D12"/>
</dbReference>
<dbReference type="RefSeq" id="WP_146568350.1">
    <property type="nucleotide sequence ID" value="NZ_SIHJ01000004.1"/>
</dbReference>
<accession>A0A5C5UZR9</accession>
<dbReference type="GO" id="GO:0006298">
    <property type="term" value="P:mismatch repair"/>
    <property type="evidence" value="ECO:0007669"/>
    <property type="project" value="TreeGrafter"/>
</dbReference>
<dbReference type="Gene3D" id="3.40.50.150">
    <property type="entry name" value="Vaccinia Virus protein VP39"/>
    <property type="match status" value="1"/>
</dbReference>
<dbReference type="GO" id="GO:1904047">
    <property type="term" value="F:S-adenosyl-L-methionine binding"/>
    <property type="evidence" value="ECO:0007669"/>
    <property type="project" value="TreeGrafter"/>
</dbReference>
<dbReference type="SUPFAM" id="SSF53335">
    <property type="entry name" value="S-adenosyl-L-methionine-dependent methyltransferases"/>
    <property type="match status" value="1"/>
</dbReference>
<protein>
    <recommendedName>
        <fullName evidence="2">site-specific DNA-methyltransferase (adenine-specific)</fullName>
        <ecNumber evidence="2">2.1.1.72</ecNumber>
    </recommendedName>
</protein>
<keyword evidence="4 7" id="KW-0808">Transferase</keyword>
<evidence type="ECO:0000256" key="3">
    <source>
        <dbReference type="ARBA" id="ARBA00022603"/>
    </source>
</evidence>
<dbReference type="GO" id="GO:0009307">
    <property type="term" value="P:DNA restriction-modification system"/>
    <property type="evidence" value="ECO:0007669"/>
    <property type="project" value="InterPro"/>
</dbReference>
<dbReference type="EC" id="2.1.1.72" evidence="2"/>
<dbReference type="Pfam" id="PF02086">
    <property type="entry name" value="MethyltransfD12"/>
    <property type="match status" value="1"/>
</dbReference>